<dbReference type="RefSeq" id="XP_005837909.1">
    <property type="nucleotide sequence ID" value="XM_005837852.1"/>
</dbReference>
<comment type="similarity">
    <text evidence="1">Belongs to the dymeclin family.</text>
</comment>
<dbReference type="Pfam" id="PF09742">
    <property type="entry name" value="Dymeclin"/>
    <property type="match status" value="1"/>
</dbReference>
<organism evidence="5">
    <name type="scientific">Guillardia theta (strain CCMP2712)</name>
    <name type="common">Cryptophyte</name>
    <dbReference type="NCBI Taxonomy" id="905079"/>
    <lineage>
        <taxon>Eukaryota</taxon>
        <taxon>Cryptophyceae</taxon>
        <taxon>Pyrenomonadales</taxon>
        <taxon>Geminigeraceae</taxon>
        <taxon>Guillardia</taxon>
    </lineage>
</organism>
<keyword evidence="7" id="KW-1185">Reference proteome</keyword>
<evidence type="ECO:0000256" key="4">
    <source>
        <dbReference type="ARBA" id="ARBA00023288"/>
    </source>
</evidence>
<evidence type="ECO:0000256" key="3">
    <source>
        <dbReference type="ARBA" id="ARBA00022707"/>
    </source>
</evidence>
<evidence type="ECO:0000313" key="7">
    <source>
        <dbReference type="Proteomes" id="UP000011087"/>
    </source>
</evidence>
<reference evidence="6" key="3">
    <citation type="submission" date="2016-03" db="UniProtKB">
        <authorList>
            <consortium name="EnsemblProtists"/>
        </authorList>
    </citation>
    <scope>IDENTIFICATION</scope>
</reference>
<dbReference type="HOGENOM" id="CLU_630831_0_0_1"/>
<dbReference type="GO" id="GO:0007030">
    <property type="term" value="P:Golgi organization"/>
    <property type="evidence" value="ECO:0007669"/>
    <property type="project" value="TreeGrafter"/>
</dbReference>
<dbReference type="STRING" id="905079.L1JRL0"/>
<dbReference type="PANTHER" id="PTHR12895:SF9">
    <property type="entry name" value="DYMECLIN"/>
    <property type="match status" value="1"/>
</dbReference>
<dbReference type="OrthoDB" id="10253409at2759"/>
<keyword evidence="4" id="KW-0449">Lipoprotein</keyword>
<dbReference type="KEGG" id="gtt:GUITHDRAFT_161749"/>
<reference evidence="7" key="2">
    <citation type="submission" date="2012-11" db="EMBL/GenBank/DDBJ databases">
        <authorList>
            <person name="Kuo A."/>
            <person name="Curtis B.A."/>
            <person name="Tanifuji G."/>
            <person name="Burki F."/>
            <person name="Gruber A."/>
            <person name="Irimia M."/>
            <person name="Maruyama S."/>
            <person name="Arias M.C."/>
            <person name="Ball S.G."/>
            <person name="Gile G.H."/>
            <person name="Hirakawa Y."/>
            <person name="Hopkins J.F."/>
            <person name="Rensing S.A."/>
            <person name="Schmutz J."/>
            <person name="Symeonidi A."/>
            <person name="Elias M."/>
            <person name="Eveleigh R.J."/>
            <person name="Herman E.K."/>
            <person name="Klute M.J."/>
            <person name="Nakayama T."/>
            <person name="Obornik M."/>
            <person name="Reyes-Prieto A."/>
            <person name="Armbrust E.V."/>
            <person name="Aves S.J."/>
            <person name="Beiko R.G."/>
            <person name="Coutinho P."/>
            <person name="Dacks J.B."/>
            <person name="Durnford D.G."/>
            <person name="Fast N.M."/>
            <person name="Green B.R."/>
            <person name="Grisdale C."/>
            <person name="Hempe F."/>
            <person name="Henrissat B."/>
            <person name="Hoppner M.P."/>
            <person name="Ishida K.-I."/>
            <person name="Kim E."/>
            <person name="Koreny L."/>
            <person name="Kroth P.G."/>
            <person name="Liu Y."/>
            <person name="Malik S.-B."/>
            <person name="Maier U.G."/>
            <person name="McRose D."/>
            <person name="Mock T."/>
            <person name="Neilson J.A."/>
            <person name="Onodera N.T."/>
            <person name="Poole A.M."/>
            <person name="Pritham E.J."/>
            <person name="Richards T.A."/>
            <person name="Rocap G."/>
            <person name="Roy S.W."/>
            <person name="Sarai C."/>
            <person name="Schaack S."/>
            <person name="Shirato S."/>
            <person name="Slamovits C.H."/>
            <person name="Spencer D.F."/>
            <person name="Suzuki S."/>
            <person name="Worden A.Z."/>
            <person name="Zauner S."/>
            <person name="Barry K."/>
            <person name="Bell C."/>
            <person name="Bharti A.K."/>
            <person name="Crow J.A."/>
            <person name="Grimwood J."/>
            <person name="Kramer R."/>
            <person name="Lindquist E."/>
            <person name="Lucas S."/>
            <person name="Salamov A."/>
            <person name="McFadden G.I."/>
            <person name="Lane C.E."/>
            <person name="Keeling P.J."/>
            <person name="Gray M.W."/>
            <person name="Grigoriev I.V."/>
            <person name="Archibald J.M."/>
        </authorList>
    </citation>
    <scope>NUCLEOTIDE SEQUENCE</scope>
    <source>
        <strain evidence="7">CCMP2712</strain>
    </source>
</reference>
<dbReference type="InterPro" id="IPR019142">
    <property type="entry name" value="Dymeclin"/>
</dbReference>
<reference evidence="5 7" key="1">
    <citation type="journal article" date="2012" name="Nature">
        <title>Algal genomes reveal evolutionary mosaicism and the fate of nucleomorphs.</title>
        <authorList>
            <consortium name="DOE Joint Genome Institute"/>
            <person name="Curtis B.A."/>
            <person name="Tanifuji G."/>
            <person name="Burki F."/>
            <person name="Gruber A."/>
            <person name="Irimia M."/>
            <person name="Maruyama S."/>
            <person name="Arias M.C."/>
            <person name="Ball S.G."/>
            <person name="Gile G.H."/>
            <person name="Hirakawa Y."/>
            <person name="Hopkins J.F."/>
            <person name="Kuo A."/>
            <person name="Rensing S.A."/>
            <person name="Schmutz J."/>
            <person name="Symeonidi A."/>
            <person name="Elias M."/>
            <person name="Eveleigh R.J."/>
            <person name="Herman E.K."/>
            <person name="Klute M.J."/>
            <person name="Nakayama T."/>
            <person name="Obornik M."/>
            <person name="Reyes-Prieto A."/>
            <person name="Armbrust E.V."/>
            <person name="Aves S.J."/>
            <person name="Beiko R.G."/>
            <person name="Coutinho P."/>
            <person name="Dacks J.B."/>
            <person name="Durnford D.G."/>
            <person name="Fast N.M."/>
            <person name="Green B.R."/>
            <person name="Grisdale C.J."/>
            <person name="Hempel F."/>
            <person name="Henrissat B."/>
            <person name="Hoppner M.P."/>
            <person name="Ishida K."/>
            <person name="Kim E."/>
            <person name="Koreny L."/>
            <person name="Kroth P.G."/>
            <person name="Liu Y."/>
            <person name="Malik S.B."/>
            <person name="Maier U.G."/>
            <person name="McRose D."/>
            <person name="Mock T."/>
            <person name="Neilson J.A."/>
            <person name="Onodera N.T."/>
            <person name="Poole A.M."/>
            <person name="Pritham E.J."/>
            <person name="Richards T.A."/>
            <person name="Rocap G."/>
            <person name="Roy S.W."/>
            <person name="Sarai C."/>
            <person name="Schaack S."/>
            <person name="Shirato S."/>
            <person name="Slamovits C.H."/>
            <person name="Spencer D.F."/>
            <person name="Suzuki S."/>
            <person name="Worden A.Z."/>
            <person name="Zauner S."/>
            <person name="Barry K."/>
            <person name="Bell C."/>
            <person name="Bharti A.K."/>
            <person name="Crow J.A."/>
            <person name="Grimwood J."/>
            <person name="Kramer R."/>
            <person name="Lindquist E."/>
            <person name="Lucas S."/>
            <person name="Salamov A."/>
            <person name="McFadden G.I."/>
            <person name="Lane C.E."/>
            <person name="Keeling P.J."/>
            <person name="Gray M.W."/>
            <person name="Grigoriev I.V."/>
            <person name="Archibald J.M."/>
        </authorList>
    </citation>
    <scope>NUCLEOTIDE SEQUENCE</scope>
    <source>
        <strain evidence="5 7">CCMP2712</strain>
    </source>
</reference>
<dbReference type="EnsemblProtists" id="EKX50929">
    <property type="protein sequence ID" value="EKX50929"/>
    <property type="gene ID" value="GUITHDRAFT_161749"/>
</dbReference>
<evidence type="ECO:0000256" key="2">
    <source>
        <dbReference type="ARBA" id="ARBA00015736"/>
    </source>
</evidence>
<proteinExistence type="inferred from homology"/>
<dbReference type="GO" id="GO:0005794">
    <property type="term" value="C:Golgi apparatus"/>
    <property type="evidence" value="ECO:0007669"/>
    <property type="project" value="TreeGrafter"/>
</dbReference>
<dbReference type="Proteomes" id="UP000011087">
    <property type="component" value="Unassembled WGS sequence"/>
</dbReference>
<dbReference type="EMBL" id="JH992977">
    <property type="protein sequence ID" value="EKX50929.1"/>
    <property type="molecule type" value="Genomic_DNA"/>
</dbReference>
<accession>L1JRL0</accession>
<evidence type="ECO:0000313" key="6">
    <source>
        <dbReference type="EnsemblProtists" id="EKX50929"/>
    </source>
</evidence>
<evidence type="ECO:0000256" key="1">
    <source>
        <dbReference type="ARBA" id="ARBA00010603"/>
    </source>
</evidence>
<dbReference type="PaxDb" id="55529-EKX50929"/>
<dbReference type="GeneID" id="17307546"/>
<dbReference type="AlphaFoldDB" id="L1JRL0"/>
<name>L1JRL0_GUITC</name>
<gene>
    <name evidence="5" type="ORF">GUITHDRAFT_161749</name>
</gene>
<dbReference type="PANTHER" id="PTHR12895">
    <property type="entry name" value="DYMECLIN"/>
    <property type="match status" value="1"/>
</dbReference>
<sequence>MGAEASVIQKDFDRIAGEEAVDFDDEIWGRICDGEIEMPRKNVKDWLERTAASWTMRQFSENRNSGNYWQLLRHLIHMLALCTSGNHKMVSEKDVQRALNLVVMVRYTIKTHVQELTPESLLELYGSHVPAWHKETSRTESLLQAFCDAVALLLMSQVREAHTYYTYSLHFECAGLLLEMSATQMTQALGAPCNPFLDHLMSRREYARPFMFAMFKTWIEQQAAPVAPAIKPYNLFGSVSLSSTSKHPPWQIPLLLADSRQPPLSQLSEKCSLLILIFVNFSHPTLENPFRAELQQMHDSDPELVEEGRGESSHVMLLSHDDQCVHVPFSKLHDAFAKTLVDDRTVLLFYYTIYHNHRFLNYVLAKSEPQRVTRIEKRLDTDGCDRLSLYPCSNLRTRQETKPPNCNYMLLVIFLILSNDAIYSSNIHSPDCMMV</sequence>
<evidence type="ECO:0000313" key="5">
    <source>
        <dbReference type="EMBL" id="EKX50929.1"/>
    </source>
</evidence>
<protein>
    <recommendedName>
        <fullName evidence="2">Dymeclin</fullName>
    </recommendedName>
</protein>
<keyword evidence="3" id="KW-0519">Myristate</keyword>